<evidence type="ECO:0000256" key="1">
    <source>
        <dbReference type="ARBA" id="ARBA00009451"/>
    </source>
</evidence>
<evidence type="ECO:0000256" key="5">
    <source>
        <dbReference type="RuleBase" id="RU004006"/>
    </source>
</evidence>
<gene>
    <name evidence="8" type="ORF">A3C25_03570</name>
</gene>
<evidence type="ECO:0000313" key="9">
    <source>
        <dbReference type="Proteomes" id="UP000177913"/>
    </source>
</evidence>
<dbReference type="Proteomes" id="UP000177913">
    <property type="component" value="Unassembled WGS sequence"/>
</dbReference>
<dbReference type="Gene3D" id="3.90.470.10">
    <property type="entry name" value="Ribosomal protein L22/L17"/>
    <property type="match status" value="1"/>
</dbReference>
<keyword evidence="5" id="KW-0699">rRNA-binding</keyword>
<proteinExistence type="inferred from homology"/>
<comment type="subunit">
    <text evidence="5">Part of the 50S ribosomal subunit.</text>
</comment>
<evidence type="ECO:0000313" key="8">
    <source>
        <dbReference type="EMBL" id="OGK25106.1"/>
    </source>
</evidence>
<sequence>MESITYSKNLKISPKKLRFLLPAIKKLKPAEILDYLMYTPKRSAEIFYNVIKSALSNAKNVLKVDEKILRFKHLSVEDGNRLKRFKAGGRGTAKPILRRFSHIKIILEAKDVSDNQRNSNVKTQISKPNLKSKKLSTKK</sequence>
<accession>A0A1F7H2M1</accession>
<evidence type="ECO:0000256" key="6">
    <source>
        <dbReference type="RuleBase" id="RU004008"/>
    </source>
</evidence>
<dbReference type="InterPro" id="IPR036394">
    <property type="entry name" value="Ribosomal_uL22_sf"/>
</dbReference>
<dbReference type="PANTHER" id="PTHR13501:SF8">
    <property type="entry name" value="LARGE RIBOSOMAL SUBUNIT PROTEIN UL22M"/>
    <property type="match status" value="1"/>
</dbReference>
<keyword evidence="3 4" id="KW-0687">Ribonucleoprotein</keyword>
<dbReference type="EMBL" id="MFZO01000019">
    <property type="protein sequence ID" value="OGK25106.1"/>
    <property type="molecule type" value="Genomic_DNA"/>
</dbReference>
<keyword evidence="5" id="KW-0694">RNA-binding</keyword>
<dbReference type="GO" id="GO:0022625">
    <property type="term" value="C:cytosolic large ribosomal subunit"/>
    <property type="evidence" value="ECO:0007669"/>
    <property type="project" value="TreeGrafter"/>
</dbReference>
<evidence type="ECO:0000256" key="4">
    <source>
        <dbReference type="RuleBase" id="RU004005"/>
    </source>
</evidence>
<dbReference type="AlphaFoldDB" id="A0A1F7H2M1"/>
<organism evidence="8 9">
    <name type="scientific">Candidatus Roizmanbacteria bacterium RIFCSPHIGHO2_02_FULL_38_11</name>
    <dbReference type="NCBI Taxonomy" id="1802039"/>
    <lineage>
        <taxon>Bacteria</taxon>
        <taxon>Candidatus Roizmaniibacteriota</taxon>
    </lineage>
</organism>
<dbReference type="GO" id="GO:0019843">
    <property type="term" value="F:rRNA binding"/>
    <property type="evidence" value="ECO:0007669"/>
    <property type="project" value="UniProtKB-KW"/>
</dbReference>
<keyword evidence="2 4" id="KW-0689">Ribosomal protein</keyword>
<dbReference type="InterPro" id="IPR047867">
    <property type="entry name" value="Ribosomal_uL22_bac/org-type"/>
</dbReference>
<dbReference type="SUPFAM" id="SSF54843">
    <property type="entry name" value="Ribosomal protein L22"/>
    <property type="match status" value="1"/>
</dbReference>
<evidence type="ECO:0000256" key="2">
    <source>
        <dbReference type="ARBA" id="ARBA00022980"/>
    </source>
</evidence>
<dbReference type="GO" id="GO:0006412">
    <property type="term" value="P:translation"/>
    <property type="evidence" value="ECO:0007669"/>
    <property type="project" value="InterPro"/>
</dbReference>
<dbReference type="PANTHER" id="PTHR13501">
    <property type="entry name" value="CHLOROPLAST 50S RIBOSOMAL PROTEIN L22-RELATED"/>
    <property type="match status" value="1"/>
</dbReference>
<feature type="region of interest" description="Disordered" evidence="7">
    <location>
        <begin position="118"/>
        <end position="139"/>
    </location>
</feature>
<feature type="compositionally biased region" description="Polar residues" evidence="7">
    <location>
        <begin position="118"/>
        <end position="129"/>
    </location>
</feature>
<comment type="function">
    <text evidence="6">This protein binds specifically to 23S rRNA; its binding is stimulated by other ribosomal proteins, e.g., L4, L17, and L20. It is important during the early stages of 50S assembly. It makes multiple contacts with different domains of the 23S rRNA in the assembled 50S subunit and ribosome.</text>
</comment>
<dbReference type="InterPro" id="IPR001063">
    <property type="entry name" value="Ribosomal_uL22"/>
</dbReference>
<reference evidence="8 9" key="1">
    <citation type="journal article" date="2016" name="Nat. Commun.">
        <title>Thousands of microbial genomes shed light on interconnected biogeochemical processes in an aquifer system.</title>
        <authorList>
            <person name="Anantharaman K."/>
            <person name="Brown C.T."/>
            <person name="Hug L.A."/>
            <person name="Sharon I."/>
            <person name="Castelle C.J."/>
            <person name="Probst A.J."/>
            <person name="Thomas B.C."/>
            <person name="Singh A."/>
            <person name="Wilkins M.J."/>
            <person name="Karaoz U."/>
            <person name="Brodie E.L."/>
            <person name="Williams K.H."/>
            <person name="Hubbard S.S."/>
            <person name="Banfield J.F."/>
        </authorList>
    </citation>
    <scope>NUCLEOTIDE SEQUENCE [LARGE SCALE GENOMIC DNA]</scope>
</reference>
<name>A0A1F7H2M1_9BACT</name>
<feature type="compositionally biased region" description="Basic residues" evidence="7">
    <location>
        <begin position="130"/>
        <end position="139"/>
    </location>
</feature>
<protein>
    <recommendedName>
        <fullName evidence="6">50S ribosomal protein L22</fullName>
    </recommendedName>
</protein>
<dbReference type="Pfam" id="PF00237">
    <property type="entry name" value="Ribosomal_L22"/>
    <property type="match status" value="1"/>
</dbReference>
<evidence type="ECO:0000256" key="7">
    <source>
        <dbReference type="SAM" id="MobiDB-lite"/>
    </source>
</evidence>
<comment type="similarity">
    <text evidence="1 4">Belongs to the universal ribosomal protein uL22 family.</text>
</comment>
<dbReference type="GO" id="GO:0003735">
    <property type="term" value="F:structural constituent of ribosome"/>
    <property type="evidence" value="ECO:0007669"/>
    <property type="project" value="InterPro"/>
</dbReference>
<comment type="caution">
    <text evidence="8">The sequence shown here is derived from an EMBL/GenBank/DDBJ whole genome shotgun (WGS) entry which is preliminary data.</text>
</comment>
<evidence type="ECO:0000256" key="3">
    <source>
        <dbReference type="ARBA" id="ARBA00023274"/>
    </source>
</evidence>